<feature type="transmembrane region" description="Helical" evidence="5">
    <location>
        <begin position="39"/>
        <end position="55"/>
    </location>
</feature>
<evidence type="ECO:0000256" key="3">
    <source>
        <dbReference type="ARBA" id="ARBA00022553"/>
    </source>
</evidence>
<feature type="domain" description="Histidine kinase" evidence="6">
    <location>
        <begin position="292"/>
        <end position="540"/>
    </location>
</feature>
<dbReference type="InterPro" id="IPR005467">
    <property type="entry name" value="His_kinase_dom"/>
</dbReference>
<sequence>MDSVGNFDATFLDYFKGGLFLILSLLHLLFYKWYPAQKVNAWFGLYCFLAAWAYLNQPLIYQYVHSVPLRMYGAVGQLVLYFGGHLAFLGAVYIIFDKRIGVLFYTALLVFTVYVILFALQVNMPDGLSILLALLLTDVQATRLLLLAARKRGPEYWILTMGGIGFIVFLIAYIAVPFLPVTVFTKHILLHVFYNFSTLSSPVSVTLFLATRFAQTNHSLAEKLLEVEALSAQTLAQEQEKQHLLTTQNETLEEQVSIRTAQLSQSLNELKETQAQLIQKEKLASLGELTAGIAHEIQNPLNFVNNFSEVSTELIEELKEGPFQQLPESDKEHAGEILSDLEQNLQKITQHGNRASRIVKGMLEHSRSSPGERQATDLNALADEYLRLAYQGQRARDKAFQCRVVTNFDSALGRVDVVPAEIGRVLLNLLTNAFYAVNEQRKAASADYTPTVWVSTLQKAEPGGQRAVEIRIADNGTGIAESVKAKIFQPFFTTKPTGEGTGLGLSLSYDIITQGHQGSLQVSSEEGQGTEFMIQLPQLEKV</sequence>
<name>A0A418MFN3_9BACT</name>
<dbReference type="InterPro" id="IPR004358">
    <property type="entry name" value="Sig_transdc_His_kin-like_C"/>
</dbReference>
<feature type="coiled-coil region" evidence="4">
    <location>
        <begin position="235"/>
        <end position="283"/>
    </location>
</feature>
<feature type="transmembrane region" description="Helical" evidence="5">
    <location>
        <begin position="75"/>
        <end position="96"/>
    </location>
</feature>
<keyword evidence="7" id="KW-0808">Transferase</keyword>
<dbReference type="SMART" id="SM00388">
    <property type="entry name" value="HisKA"/>
    <property type="match status" value="1"/>
</dbReference>
<keyword evidence="5" id="KW-0472">Membrane</keyword>
<evidence type="ECO:0000313" key="8">
    <source>
        <dbReference type="Proteomes" id="UP000283523"/>
    </source>
</evidence>
<dbReference type="PROSITE" id="PS50109">
    <property type="entry name" value="HIS_KIN"/>
    <property type="match status" value="1"/>
</dbReference>
<keyword evidence="5" id="KW-1133">Transmembrane helix</keyword>
<feature type="transmembrane region" description="Helical" evidence="5">
    <location>
        <begin position="156"/>
        <end position="176"/>
    </location>
</feature>
<dbReference type="Pfam" id="PF02518">
    <property type="entry name" value="HATPase_c"/>
    <property type="match status" value="1"/>
</dbReference>
<gene>
    <name evidence="7" type="ORF">DYU11_07840</name>
</gene>
<feature type="transmembrane region" description="Helical" evidence="5">
    <location>
        <begin position="188"/>
        <end position="210"/>
    </location>
</feature>
<dbReference type="SMART" id="SM00387">
    <property type="entry name" value="HATPase_c"/>
    <property type="match status" value="1"/>
</dbReference>
<feature type="transmembrane region" description="Helical" evidence="5">
    <location>
        <begin position="14"/>
        <end position="32"/>
    </location>
</feature>
<evidence type="ECO:0000256" key="2">
    <source>
        <dbReference type="ARBA" id="ARBA00012438"/>
    </source>
</evidence>
<dbReference type="Gene3D" id="3.30.565.10">
    <property type="entry name" value="Histidine kinase-like ATPase, C-terminal domain"/>
    <property type="match status" value="1"/>
</dbReference>
<dbReference type="SUPFAM" id="SSF47384">
    <property type="entry name" value="Homodimeric domain of signal transducing histidine kinase"/>
    <property type="match status" value="1"/>
</dbReference>
<keyword evidence="5" id="KW-0812">Transmembrane</keyword>
<dbReference type="Gene3D" id="1.10.287.130">
    <property type="match status" value="1"/>
</dbReference>
<dbReference type="InterPro" id="IPR036097">
    <property type="entry name" value="HisK_dim/P_sf"/>
</dbReference>
<keyword evidence="7" id="KW-0418">Kinase</keyword>
<dbReference type="InterPro" id="IPR003661">
    <property type="entry name" value="HisK_dim/P_dom"/>
</dbReference>
<comment type="catalytic activity">
    <reaction evidence="1">
        <text>ATP + protein L-histidine = ADP + protein N-phospho-L-histidine.</text>
        <dbReference type="EC" id="2.7.13.3"/>
    </reaction>
</comment>
<dbReference type="PRINTS" id="PR00344">
    <property type="entry name" value="BCTRLSENSOR"/>
</dbReference>
<dbReference type="OrthoDB" id="9806995at2"/>
<dbReference type="InterPro" id="IPR036890">
    <property type="entry name" value="HATPase_C_sf"/>
</dbReference>
<feature type="transmembrane region" description="Helical" evidence="5">
    <location>
        <begin position="128"/>
        <end position="149"/>
    </location>
</feature>
<dbReference type="AlphaFoldDB" id="A0A418MFN3"/>
<comment type="caution">
    <text evidence="7">The sequence shown here is derived from an EMBL/GenBank/DDBJ whole genome shotgun (WGS) entry which is preliminary data.</text>
</comment>
<feature type="transmembrane region" description="Helical" evidence="5">
    <location>
        <begin position="103"/>
        <end position="122"/>
    </location>
</feature>
<keyword evidence="3" id="KW-0597">Phosphoprotein</keyword>
<keyword evidence="8" id="KW-1185">Reference proteome</keyword>
<dbReference type="Proteomes" id="UP000283523">
    <property type="component" value="Unassembled WGS sequence"/>
</dbReference>
<dbReference type="PANTHER" id="PTHR43065">
    <property type="entry name" value="SENSOR HISTIDINE KINASE"/>
    <property type="match status" value="1"/>
</dbReference>
<keyword evidence="4" id="KW-0175">Coiled coil</keyword>
<protein>
    <recommendedName>
        <fullName evidence="2">histidine kinase</fullName>
        <ecNumber evidence="2">2.7.13.3</ecNumber>
    </recommendedName>
</protein>
<dbReference type="SUPFAM" id="SSF55874">
    <property type="entry name" value="ATPase domain of HSP90 chaperone/DNA topoisomerase II/histidine kinase"/>
    <property type="match status" value="1"/>
</dbReference>
<reference evidence="7 8" key="1">
    <citation type="submission" date="2018-08" db="EMBL/GenBank/DDBJ databases">
        <title>Fibrisoma montanum sp. nov., isolated from Danxia mountain soil.</title>
        <authorList>
            <person name="Huang Y."/>
        </authorList>
    </citation>
    <scope>NUCLEOTIDE SEQUENCE [LARGE SCALE GENOMIC DNA]</scope>
    <source>
        <strain evidence="7 8">HYT19</strain>
    </source>
</reference>
<dbReference type="EMBL" id="QXED01000002">
    <property type="protein sequence ID" value="RIV25618.1"/>
    <property type="molecule type" value="Genomic_DNA"/>
</dbReference>
<dbReference type="PANTHER" id="PTHR43065:SF42">
    <property type="entry name" value="TWO-COMPONENT SENSOR PPRA"/>
    <property type="match status" value="1"/>
</dbReference>
<dbReference type="Pfam" id="PF00512">
    <property type="entry name" value="HisKA"/>
    <property type="match status" value="1"/>
</dbReference>
<dbReference type="CDD" id="cd00082">
    <property type="entry name" value="HisKA"/>
    <property type="match status" value="1"/>
</dbReference>
<evidence type="ECO:0000313" key="7">
    <source>
        <dbReference type="EMBL" id="RIV25618.1"/>
    </source>
</evidence>
<evidence type="ECO:0000256" key="4">
    <source>
        <dbReference type="SAM" id="Coils"/>
    </source>
</evidence>
<accession>A0A418MFN3</accession>
<dbReference type="InterPro" id="IPR003594">
    <property type="entry name" value="HATPase_dom"/>
</dbReference>
<proteinExistence type="predicted"/>
<organism evidence="7 8">
    <name type="scientific">Fibrisoma montanum</name>
    <dbReference type="NCBI Taxonomy" id="2305895"/>
    <lineage>
        <taxon>Bacteria</taxon>
        <taxon>Pseudomonadati</taxon>
        <taxon>Bacteroidota</taxon>
        <taxon>Cytophagia</taxon>
        <taxon>Cytophagales</taxon>
        <taxon>Spirosomataceae</taxon>
        <taxon>Fibrisoma</taxon>
    </lineage>
</organism>
<dbReference type="EC" id="2.7.13.3" evidence="2"/>
<evidence type="ECO:0000256" key="1">
    <source>
        <dbReference type="ARBA" id="ARBA00000085"/>
    </source>
</evidence>
<evidence type="ECO:0000256" key="5">
    <source>
        <dbReference type="SAM" id="Phobius"/>
    </source>
</evidence>
<dbReference type="GO" id="GO:0000155">
    <property type="term" value="F:phosphorelay sensor kinase activity"/>
    <property type="evidence" value="ECO:0007669"/>
    <property type="project" value="InterPro"/>
</dbReference>
<evidence type="ECO:0000259" key="6">
    <source>
        <dbReference type="PROSITE" id="PS50109"/>
    </source>
</evidence>